<proteinExistence type="predicted"/>
<reference evidence="2" key="1">
    <citation type="submission" date="2022-06" db="EMBL/GenBank/DDBJ databases">
        <title>Complete genome sequences of two strains of the flax pathogen Septoria linicola.</title>
        <authorList>
            <person name="Lapalu N."/>
            <person name="Simon A."/>
            <person name="Demenou B."/>
            <person name="Paumier D."/>
            <person name="Guillot M.-P."/>
            <person name="Gout L."/>
            <person name="Valade R."/>
        </authorList>
    </citation>
    <scope>NUCLEOTIDE SEQUENCE</scope>
    <source>
        <strain evidence="2">SE15195</strain>
    </source>
</reference>
<name>A0A9Q9EKE3_9PEZI</name>
<feature type="region of interest" description="Disordered" evidence="1">
    <location>
        <begin position="341"/>
        <end position="360"/>
    </location>
</feature>
<keyword evidence="3" id="KW-1185">Reference proteome</keyword>
<feature type="compositionally biased region" description="Polar residues" evidence="1">
    <location>
        <begin position="191"/>
        <end position="202"/>
    </location>
</feature>
<feature type="region of interest" description="Disordered" evidence="1">
    <location>
        <begin position="295"/>
        <end position="336"/>
    </location>
</feature>
<dbReference type="EMBL" id="CP099421">
    <property type="protein sequence ID" value="USW52308.1"/>
    <property type="molecule type" value="Genomic_DNA"/>
</dbReference>
<evidence type="ECO:0000313" key="2">
    <source>
        <dbReference type="EMBL" id="USW52308.1"/>
    </source>
</evidence>
<evidence type="ECO:0000313" key="3">
    <source>
        <dbReference type="Proteomes" id="UP001056384"/>
    </source>
</evidence>
<feature type="compositionally biased region" description="Low complexity" evidence="1">
    <location>
        <begin position="96"/>
        <end position="110"/>
    </location>
</feature>
<dbReference type="OrthoDB" id="3647861at2759"/>
<dbReference type="AlphaFoldDB" id="A0A9Q9EKE3"/>
<dbReference type="Proteomes" id="UP001056384">
    <property type="component" value="Chromosome 4"/>
</dbReference>
<evidence type="ECO:0000256" key="1">
    <source>
        <dbReference type="SAM" id="MobiDB-lite"/>
    </source>
</evidence>
<feature type="region of interest" description="Disordered" evidence="1">
    <location>
        <begin position="1"/>
        <end position="24"/>
    </location>
</feature>
<feature type="compositionally biased region" description="Polar residues" evidence="1">
    <location>
        <begin position="350"/>
        <end position="360"/>
    </location>
</feature>
<gene>
    <name evidence="2" type="ORF">Slin15195_G056270</name>
</gene>
<feature type="compositionally biased region" description="Polar residues" evidence="1">
    <location>
        <begin position="123"/>
        <end position="132"/>
    </location>
</feature>
<protein>
    <submittedName>
        <fullName evidence="2">Uncharacterized protein</fullName>
    </submittedName>
</protein>
<sequence>MNFSVRGLLGRSAGKRTRSEELPSRGRVLHLQTEYSQLSDTLDRPLPPLPEAESHRHYMIDHRGRRHTLLTPLELEEQRARNLPVSKFATQPNPPNTSRTNDNRNSTSDNQHYRTKSLDAYHSRNSSRSTANRVRAQGCTFEMTVTDADTGISTPLGSNPPEMEEVSKRTRSRSSSRRRERADSHQEIADNVSSQDFATTPRTDGGLQVPALNIRKASDNTTRIPSPRSSPRTSPRSPAEDLPLPPQTAENLRKIPAIIPPELQYTHLPTGWKLVDPPAPKQSIASKAAKTLGFQSSSNNPRFGAAARNDARSPLPPVAPPFVPKPSPAVVRPPVYDPTKPAGLQWASPGINNSRPFQPW</sequence>
<feature type="compositionally biased region" description="Pro residues" evidence="1">
    <location>
        <begin position="314"/>
        <end position="327"/>
    </location>
</feature>
<accession>A0A9Q9EKE3</accession>
<feature type="compositionally biased region" description="Basic residues" evidence="1">
    <location>
        <begin position="169"/>
        <end position="179"/>
    </location>
</feature>
<organism evidence="2 3">
    <name type="scientific">Septoria linicola</name>
    <dbReference type="NCBI Taxonomy" id="215465"/>
    <lineage>
        <taxon>Eukaryota</taxon>
        <taxon>Fungi</taxon>
        <taxon>Dikarya</taxon>
        <taxon>Ascomycota</taxon>
        <taxon>Pezizomycotina</taxon>
        <taxon>Dothideomycetes</taxon>
        <taxon>Dothideomycetidae</taxon>
        <taxon>Mycosphaerellales</taxon>
        <taxon>Mycosphaerellaceae</taxon>
        <taxon>Septoria</taxon>
    </lineage>
</organism>
<feature type="region of interest" description="Disordered" evidence="1">
    <location>
        <begin position="81"/>
        <end position="247"/>
    </location>
</feature>
<feature type="compositionally biased region" description="Low complexity" evidence="1">
    <location>
        <begin position="221"/>
        <end position="237"/>
    </location>
</feature>